<dbReference type="InterPro" id="IPR029044">
    <property type="entry name" value="Nucleotide-diphossugar_trans"/>
</dbReference>
<dbReference type="Pfam" id="PF04488">
    <property type="entry name" value="Gly_transf_sug"/>
    <property type="match status" value="1"/>
</dbReference>
<sequence>MSLPQGSVVSRNFSDYPTLYSDLFNGALNGDQGACFNLLPLGIEERLFPNMPRCVPQDFPHTIPKHIVQFWDKPVPPGDVRTAMESIRRDHPDFTYYLECDETARAFIQAHYGAEITTLYDACPHPAMRSDFWRLCYLHVKGGVYIDADVISRAPLTEITKGTSFKALLSYSIGQPWCLDNDVLICEAGNPLMQHIMETMFQRVQHILDTGYFENIWVSTGPGAMVVGTMRWIAGMLKEQNIPFNMINTALSDAGLAFIHHHQVEQVLDTCSRFAYQGTWANWRSLLQWPSRPAG</sequence>
<dbReference type="InterPro" id="IPR007577">
    <property type="entry name" value="GlycoTrfase_DXD_sugar-bd_CS"/>
</dbReference>
<keyword evidence="1" id="KW-0808">Transferase</keyword>
<dbReference type="SUPFAM" id="SSF53448">
    <property type="entry name" value="Nucleotide-diphospho-sugar transferases"/>
    <property type="match status" value="1"/>
</dbReference>
<dbReference type="PANTHER" id="PTHR32385:SF15">
    <property type="entry name" value="INOSITOL PHOSPHOCERAMIDE MANNOSYLTRANSFERASE 1"/>
    <property type="match status" value="1"/>
</dbReference>
<gene>
    <name evidence="2" type="ORF">CPA57_02215</name>
</gene>
<keyword evidence="3" id="KW-1185">Reference proteome</keyword>
<evidence type="ECO:0000313" key="2">
    <source>
        <dbReference type="EMBL" id="MBA5725092.1"/>
    </source>
</evidence>
<evidence type="ECO:0000313" key="3">
    <source>
        <dbReference type="Proteomes" id="UP001516390"/>
    </source>
</evidence>
<evidence type="ECO:0000256" key="1">
    <source>
        <dbReference type="ARBA" id="ARBA00022679"/>
    </source>
</evidence>
<name>A0ABR5ZL94_9PROT</name>
<dbReference type="InterPro" id="IPR051706">
    <property type="entry name" value="Glycosyltransferase_domain"/>
</dbReference>
<evidence type="ECO:0008006" key="4">
    <source>
        <dbReference type="Google" id="ProtNLM"/>
    </source>
</evidence>
<comment type="caution">
    <text evidence="2">The sequence shown here is derived from an EMBL/GenBank/DDBJ whole genome shotgun (WGS) entry which is preliminary data.</text>
</comment>
<dbReference type="EMBL" id="NWUS01000001">
    <property type="protein sequence ID" value="MBA5725092.1"/>
    <property type="molecule type" value="Genomic_DNA"/>
</dbReference>
<dbReference type="Gene3D" id="3.90.550.20">
    <property type="match status" value="1"/>
</dbReference>
<organism evidence="2 3">
    <name type="scientific">Bombella favorum</name>
    <dbReference type="NCBI Taxonomy" id="2039164"/>
    <lineage>
        <taxon>Bacteria</taxon>
        <taxon>Pseudomonadati</taxon>
        <taxon>Pseudomonadota</taxon>
        <taxon>Alphaproteobacteria</taxon>
        <taxon>Acetobacterales</taxon>
        <taxon>Acetobacteraceae</taxon>
        <taxon>Bombella</taxon>
    </lineage>
</organism>
<reference evidence="2 3" key="1">
    <citation type="submission" date="2017-09" db="EMBL/GenBank/DDBJ databases">
        <authorList>
            <person name="Jakob F."/>
        </authorList>
    </citation>
    <scope>NUCLEOTIDE SEQUENCE [LARGE SCALE GENOMIC DNA]</scope>
    <source>
        <strain evidence="2 3">TMW 2.1880</strain>
    </source>
</reference>
<protein>
    <recommendedName>
        <fullName evidence="4">Mannosyltransferase</fullName>
    </recommendedName>
</protein>
<dbReference type="RefSeq" id="WP_182081112.1">
    <property type="nucleotide sequence ID" value="NZ_NWUS01000001.1"/>
</dbReference>
<proteinExistence type="predicted"/>
<accession>A0ABR5ZL94</accession>
<dbReference type="PANTHER" id="PTHR32385">
    <property type="entry name" value="MANNOSYL PHOSPHORYLINOSITOL CERAMIDE SYNTHASE"/>
    <property type="match status" value="1"/>
</dbReference>
<dbReference type="Proteomes" id="UP001516390">
    <property type="component" value="Unassembled WGS sequence"/>
</dbReference>